<accession>A0A1M7JWM3</accession>
<dbReference type="PANTHER" id="PTHR43300">
    <property type="entry name" value="ACETYLTRANSFERASE"/>
    <property type="match status" value="1"/>
</dbReference>
<proteinExistence type="inferred from homology"/>
<dbReference type="EMBL" id="FRBR01000023">
    <property type="protein sequence ID" value="SHM57419.1"/>
    <property type="molecule type" value="Genomic_DNA"/>
</dbReference>
<evidence type="ECO:0000256" key="2">
    <source>
        <dbReference type="ARBA" id="ARBA00022679"/>
    </source>
</evidence>
<dbReference type="GO" id="GO:0016746">
    <property type="term" value="F:acyltransferase activity"/>
    <property type="evidence" value="ECO:0007669"/>
    <property type="project" value="UniProtKB-KW"/>
</dbReference>
<protein>
    <submittedName>
        <fullName evidence="5">Virginiamycin A acetyltransferase</fullName>
    </submittedName>
</protein>
<comment type="similarity">
    <text evidence="1">Belongs to the transferase hexapeptide repeat family.</text>
</comment>
<dbReference type="SUPFAM" id="SSF51161">
    <property type="entry name" value="Trimeric LpxA-like enzymes"/>
    <property type="match status" value="1"/>
</dbReference>
<dbReference type="InterPro" id="IPR011004">
    <property type="entry name" value="Trimer_LpxA-like_sf"/>
</dbReference>
<dbReference type="InterPro" id="IPR050179">
    <property type="entry name" value="Trans_hexapeptide_repeat"/>
</dbReference>
<evidence type="ECO:0000313" key="6">
    <source>
        <dbReference type="Proteomes" id="UP000183974"/>
    </source>
</evidence>
<keyword evidence="2 5" id="KW-0808">Transferase</keyword>
<sequence>MPNSFPPPHLRHPLILPDGTTHIGTVFLKAVIDHPRIEVGEYTYADAFDPPANWAARLAPYLHPQSSERLVIGKFCQIADGVEFITASANHRYDGGSSYPFALFDGGIGTERASLPRPGPDTVIGNDVWLGRRAMILPGAQVGDGVIVGAGAVVAGEVPAYSIVAGNPARVVRQRFACRTAERWQALAWWDWPIAMILEHEEAICGGDLSVLEQVRPT</sequence>
<dbReference type="AlphaFoldDB" id="A0A1M7JWM3"/>
<evidence type="ECO:0000256" key="4">
    <source>
        <dbReference type="ARBA" id="ARBA00023315"/>
    </source>
</evidence>
<evidence type="ECO:0000256" key="3">
    <source>
        <dbReference type="ARBA" id="ARBA00022737"/>
    </source>
</evidence>
<dbReference type="InterPro" id="IPR018357">
    <property type="entry name" value="Hexapep_transf_CS"/>
</dbReference>
<dbReference type="Gene3D" id="2.160.10.10">
    <property type="entry name" value="Hexapeptide repeat proteins"/>
    <property type="match status" value="1"/>
</dbReference>
<organism evidence="5 6">
    <name type="scientific">Roseovarius pacificus</name>
    <dbReference type="NCBI Taxonomy" id="337701"/>
    <lineage>
        <taxon>Bacteria</taxon>
        <taxon>Pseudomonadati</taxon>
        <taxon>Pseudomonadota</taxon>
        <taxon>Alphaproteobacteria</taxon>
        <taxon>Rhodobacterales</taxon>
        <taxon>Roseobacteraceae</taxon>
        <taxon>Roseovarius</taxon>
    </lineage>
</organism>
<name>A0A1M7JWM3_9RHOB</name>
<keyword evidence="4" id="KW-0012">Acyltransferase</keyword>
<reference evidence="5 6" key="1">
    <citation type="submission" date="2016-11" db="EMBL/GenBank/DDBJ databases">
        <authorList>
            <person name="Jaros S."/>
            <person name="Januszkiewicz K."/>
            <person name="Wedrychowicz H."/>
        </authorList>
    </citation>
    <scope>NUCLEOTIDE SEQUENCE [LARGE SCALE GENOMIC DNA]</scope>
    <source>
        <strain evidence="5 6">DSM 29589</strain>
    </source>
</reference>
<evidence type="ECO:0000313" key="5">
    <source>
        <dbReference type="EMBL" id="SHM57419.1"/>
    </source>
</evidence>
<gene>
    <name evidence="5" type="ORF">SAMN05444398_1232</name>
</gene>
<keyword evidence="3" id="KW-0677">Repeat</keyword>
<dbReference type="RefSeq" id="WP_073037718.1">
    <property type="nucleotide sequence ID" value="NZ_BMLR01000022.1"/>
</dbReference>
<dbReference type="OrthoDB" id="9815592at2"/>
<dbReference type="STRING" id="337701.SAMN05444398_1232"/>
<dbReference type="InterPro" id="IPR001451">
    <property type="entry name" value="Hexapep"/>
</dbReference>
<evidence type="ECO:0000256" key="1">
    <source>
        <dbReference type="ARBA" id="ARBA00007274"/>
    </source>
</evidence>
<keyword evidence="6" id="KW-1185">Reference proteome</keyword>
<dbReference type="Pfam" id="PF00132">
    <property type="entry name" value="Hexapep"/>
    <property type="match status" value="1"/>
</dbReference>
<dbReference type="Proteomes" id="UP000183974">
    <property type="component" value="Unassembled WGS sequence"/>
</dbReference>
<dbReference type="PANTHER" id="PTHR43300:SF11">
    <property type="entry name" value="ACETYLTRANSFERASE RV3034C-RELATED"/>
    <property type="match status" value="1"/>
</dbReference>
<dbReference type="CDD" id="cd03349">
    <property type="entry name" value="LbH_XAT"/>
    <property type="match status" value="1"/>
</dbReference>
<dbReference type="PROSITE" id="PS00101">
    <property type="entry name" value="HEXAPEP_TRANSFERASES"/>
    <property type="match status" value="1"/>
</dbReference>